<accession>A0A8B6FH54</accession>
<dbReference type="InterPro" id="IPR013098">
    <property type="entry name" value="Ig_I-set"/>
</dbReference>
<proteinExistence type="predicted"/>
<sequence>MMTSLSQVIVLLVTVCKIESMPNLNINVTEGSTAILKCPTRPVHTWSDAQSDIIYTLNDNINPELKISQTMSLDKDRNLLINNFGKDDVRTYRCSTDDKGNPVWFDFNITLMFKPISYKNDRNITLISVVGNVTNVSLDVNSYPAPTVSWGTGNGGTLGNWKVSTWSNDTSIHRLTSSVLLTARDHFGLYRAVIRNSEGSIDICIRFVAENMVDVQPKKVVCTTTQTVKLRCKFKNVEDPLPTFSWNHDLNGVRIRRLNGEDHKNLSILSIPYCSYQDVGDYTCTVACNGRNMTSTAYVIVQGAPVIIKQDMIADSSNVTLSVTYISEPPLMYIIWYINDENVNISNSSNHSAIVIQNIKADVAVKYYKTPIIMRVSMSKLSFHRAIVSHLDTISCHLKNRIGGREPMFDVSSITANDKEKRNTTCTTYESTTDSGSISEDLITTSHSDELVNKQAKKRKSKACLWLNRPKKKSKIENAIVTPLQSKDANERPKSIELRKAPLKTRGNRRKIRRKLYNAHADDKINKEITEILPTVISKLRAANVLGDFCNFLKVIHNGKFPLTNIAFLLFLDVVRWYSLDNTSSMEYSEDCLKFWKVMYRLFHGKALRFMTGMKSEYGGNNRRGEYSPENSSINFAVPSHKRVATYESVGVSLPSEMKPGIINEALELKSETKSYVLSFDGKKLAPGLTNEWGDQDLFGHEEKETLSQLRERLQNDLNIIELAKVECQRVPGKTEDKIEQLERAVKVVSVRIKDLRMLFLKQQMALNKFMKEGGKDWKKSKYVYAISSVQAQMFLIRNVVKKLLDSNSSLLLLGSLINGTSQLFSENQSIDIFSQRNMFSLKEVEDIPEGLLNELRFIKQRSPQWFDARKQLKLTGSTIFGGLGLDSLKLQRRHFDKVVKNIEIAEVISEDTAKRMEHGTVSEIHAIATLTTKVLPLYYPNLAYIEEGAHVINSNGTPLILVSPDGSLGKMNMDGIDIPTPVVACEFKCPSPSDFRTPVHYDMPIRYIPQVLSEMASMNVEELIYLCWTDESSTVFRVHFDTDTWKLITEEAQNVYLKETPKCPTRLSAESKVIKERLHIFRENNCEFICEVASCKGERIGCSYLVDGSPYVYPICNTEERNNLTVDEMDSIFSSINTCINEAYQICRKKATEVIVWILADTDRIFNPDVPYAIPIAYAMKGYSLGTKPMREMHEDVLRMCHEKKINVVASCFDGQWAKLSTRDKNDKPLTIMQLQRDVYSEASKLTRDAIVKKLLSESILPAEQIFSITEKTEEGLKVSSPMLKRITLSLRHKLKQKKRSSVVQNLDSDTVSCLPDEALETLIVEDNHTMFPDRIDVEEETTSENTVGDNDEEDNDMNEVADQTKNDKPVPPETVAAIFHSLTIHTKVSVSRKWSKRTVSDLIKILDDTSLVRKMQHDELNVVIQLTKTQQLKLGIKIKQTCCRDEKAIFIRRVFGSKQHAGTGLGKCSVTFGNVRRVR</sequence>
<evidence type="ECO:0000313" key="5">
    <source>
        <dbReference type="EMBL" id="VDI47868.1"/>
    </source>
</evidence>
<dbReference type="PANTHER" id="PTHR46609">
    <property type="entry name" value="EXONUCLEASE, PHAGE-TYPE/RECB, C-TERMINAL DOMAIN-CONTAINING PROTEIN"/>
    <property type="match status" value="1"/>
</dbReference>
<keyword evidence="1" id="KW-0175">Coiled coil</keyword>
<evidence type="ECO:0000259" key="4">
    <source>
        <dbReference type="PROSITE" id="PS50835"/>
    </source>
</evidence>
<dbReference type="Gene3D" id="2.60.40.10">
    <property type="entry name" value="Immunoglobulins"/>
    <property type="match status" value="2"/>
</dbReference>
<evidence type="ECO:0000256" key="2">
    <source>
        <dbReference type="SAM" id="MobiDB-lite"/>
    </source>
</evidence>
<feature type="domain" description="Ig-like" evidence="4">
    <location>
        <begin position="226"/>
        <end position="300"/>
    </location>
</feature>
<dbReference type="InterPro" id="IPR003599">
    <property type="entry name" value="Ig_sub"/>
</dbReference>
<dbReference type="InterPro" id="IPR036179">
    <property type="entry name" value="Ig-like_dom_sf"/>
</dbReference>
<dbReference type="SUPFAM" id="SSF52980">
    <property type="entry name" value="Restriction endonuclease-like"/>
    <property type="match status" value="1"/>
</dbReference>
<dbReference type="OrthoDB" id="6117194at2759"/>
<reference evidence="5" key="1">
    <citation type="submission" date="2018-11" db="EMBL/GenBank/DDBJ databases">
        <authorList>
            <person name="Alioto T."/>
            <person name="Alioto T."/>
        </authorList>
    </citation>
    <scope>NUCLEOTIDE SEQUENCE</scope>
</reference>
<feature type="coiled-coil region" evidence="1">
    <location>
        <begin position="704"/>
        <end position="759"/>
    </location>
</feature>
<evidence type="ECO:0000256" key="1">
    <source>
        <dbReference type="SAM" id="Coils"/>
    </source>
</evidence>
<dbReference type="InterPro" id="IPR011604">
    <property type="entry name" value="PDDEXK-like_dom_sf"/>
</dbReference>
<feature type="chain" id="PRO_5032341646" description="Ig-like domain-containing protein" evidence="3">
    <location>
        <begin position="21"/>
        <end position="1481"/>
    </location>
</feature>
<dbReference type="SUPFAM" id="SSF48726">
    <property type="entry name" value="Immunoglobulin"/>
    <property type="match status" value="2"/>
</dbReference>
<dbReference type="SMART" id="SM00409">
    <property type="entry name" value="IG"/>
    <property type="match status" value="2"/>
</dbReference>
<protein>
    <recommendedName>
        <fullName evidence="4">Ig-like domain-containing protein</fullName>
    </recommendedName>
</protein>
<gene>
    <name evidence="5" type="ORF">MGAL_10B070656</name>
</gene>
<dbReference type="PROSITE" id="PS50835">
    <property type="entry name" value="IG_LIKE"/>
    <property type="match status" value="1"/>
</dbReference>
<name>A0A8B6FH54_MYTGA</name>
<dbReference type="InterPro" id="IPR007110">
    <property type="entry name" value="Ig-like_dom"/>
</dbReference>
<evidence type="ECO:0000313" key="6">
    <source>
        <dbReference type="Proteomes" id="UP000596742"/>
    </source>
</evidence>
<comment type="caution">
    <text evidence="5">The sequence shown here is derived from an EMBL/GenBank/DDBJ whole genome shotgun (WGS) entry which is preliminary data.</text>
</comment>
<keyword evidence="6" id="KW-1185">Reference proteome</keyword>
<feature type="compositionally biased region" description="Acidic residues" evidence="2">
    <location>
        <begin position="1351"/>
        <end position="1361"/>
    </location>
</feature>
<evidence type="ECO:0000256" key="3">
    <source>
        <dbReference type="SAM" id="SignalP"/>
    </source>
</evidence>
<dbReference type="EMBL" id="UYJE01006661">
    <property type="protein sequence ID" value="VDI47868.1"/>
    <property type="molecule type" value="Genomic_DNA"/>
</dbReference>
<dbReference type="Proteomes" id="UP000596742">
    <property type="component" value="Unassembled WGS sequence"/>
</dbReference>
<feature type="region of interest" description="Disordered" evidence="2">
    <location>
        <begin position="1338"/>
        <end position="1373"/>
    </location>
</feature>
<keyword evidence="3" id="KW-0732">Signal</keyword>
<dbReference type="InterPro" id="IPR011335">
    <property type="entry name" value="Restrct_endonuc-II-like"/>
</dbReference>
<dbReference type="Pfam" id="PF07679">
    <property type="entry name" value="I-set"/>
    <property type="match status" value="1"/>
</dbReference>
<feature type="signal peptide" evidence="3">
    <location>
        <begin position="1"/>
        <end position="20"/>
    </location>
</feature>
<dbReference type="PANTHER" id="PTHR46609:SF8">
    <property type="entry name" value="YQAJ VIRAL RECOMBINASE DOMAIN-CONTAINING PROTEIN"/>
    <property type="match status" value="1"/>
</dbReference>
<dbReference type="GO" id="GO:0006281">
    <property type="term" value="P:DNA repair"/>
    <property type="evidence" value="ECO:0007669"/>
    <property type="project" value="UniProtKB-ARBA"/>
</dbReference>
<organism evidence="5 6">
    <name type="scientific">Mytilus galloprovincialis</name>
    <name type="common">Mediterranean mussel</name>
    <dbReference type="NCBI Taxonomy" id="29158"/>
    <lineage>
        <taxon>Eukaryota</taxon>
        <taxon>Metazoa</taxon>
        <taxon>Spiralia</taxon>
        <taxon>Lophotrochozoa</taxon>
        <taxon>Mollusca</taxon>
        <taxon>Bivalvia</taxon>
        <taxon>Autobranchia</taxon>
        <taxon>Pteriomorphia</taxon>
        <taxon>Mytilida</taxon>
        <taxon>Mytiloidea</taxon>
        <taxon>Mytilidae</taxon>
        <taxon>Mytilinae</taxon>
        <taxon>Mytilus</taxon>
    </lineage>
</organism>
<dbReference type="InterPro" id="IPR051703">
    <property type="entry name" value="NF-kappa-B_Signaling_Reg"/>
</dbReference>
<dbReference type="InterPro" id="IPR013783">
    <property type="entry name" value="Ig-like_fold"/>
</dbReference>
<dbReference type="Gene3D" id="3.90.320.10">
    <property type="match status" value="1"/>
</dbReference>